<feature type="binding site" evidence="13">
    <location>
        <position position="409"/>
    </location>
    <ligand>
        <name>[4Fe-4S] cluster</name>
        <dbReference type="ChEBI" id="CHEBI:49883"/>
    </ligand>
</feature>
<feature type="domain" description="Aconitase/3-isopropylmalate dehydratase large subunit alpha/beta/alpha" evidence="14">
    <location>
        <begin position="9"/>
        <end position="459"/>
    </location>
</feature>
<evidence type="ECO:0000256" key="2">
    <source>
        <dbReference type="ARBA" id="ARBA00002695"/>
    </source>
</evidence>
<comment type="cofactor">
    <cofactor evidence="13">
        <name>[4Fe-4S] cluster</name>
        <dbReference type="ChEBI" id="CHEBI:49883"/>
    </cofactor>
    <text evidence="13">Binds 1 [4Fe-4S] cluster per subunit.</text>
</comment>
<sequence>MTKPRTIIEKIWDKNVVYEEEPGKPAILYIDLHLVHEVTSPQAFEGLRLKGRKVRQPKLTFATMDHNVPTIHTHIIRDQISKLQMDTLRKNCEEFGVPLAGIGHKHQGIVHVIGPELGLTQPGKTIVCGDSHTSTHGAFGALAFGIGTSEVEHVLATQTIWQAKPKTLNVQIDGELKTGVTAKDLILALIAKFGVDFGTGYVIEYTGEAVRKLSMEGRMTICNMSIEAGARAGLVSPDQTTIDFLRGREYAPKGEEFEKAAQEWLALASDENAEYDRTVTFNASEVEPQVTWGTNPSQCIPVNGTIPDPEQADNENDKNEIKRALEYMGLEAGTPISEVPIEHVFIGSCTNSRVEDLERAASIIQGRKVHPNVKAIVVPGSQTVKLEAEKKGLDQLFKEAGFEWREPGCSSCLAMNDDVIPPGERCASTSNRNFEGRQGTDARTHLVSPEMASAAAIAGHFVDVRTFV</sequence>
<dbReference type="NCBIfam" id="TIGR00170">
    <property type="entry name" value="leuC"/>
    <property type="match status" value="1"/>
</dbReference>
<comment type="catalytic activity">
    <reaction evidence="12">
        <text>citrate = D-threo-isocitrate</text>
        <dbReference type="Rhea" id="RHEA:10336"/>
        <dbReference type="ChEBI" id="CHEBI:15562"/>
        <dbReference type="ChEBI" id="CHEBI:16947"/>
        <dbReference type="EC" id="4.2.1.3"/>
    </reaction>
</comment>
<dbReference type="PATRIC" id="fig|698758.3.peg.1646"/>
<dbReference type="Proteomes" id="UP000006294">
    <property type="component" value="Chromosome"/>
</dbReference>
<dbReference type="EMBL" id="AP012050">
    <property type="protein sequence ID" value="BAM47782.1"/>
    <property type="molecule type" value="Genomic_DNA"/>
</dbReference>
<evidence type="ECO:0000256" key="4">
    <source>
        <dbReference type="ARBA" id="ARBA00022430"/>
    </source>
</evidence>
<dbReference type="InterPro" id="IPR036008">
    <property type="entry name" value="Aconitase_4Fe-4S_dom"/>
</dbReference>
<keyword evidence="11 13" id="KW-0100">Branched-chain amino acid biosynthesis</keyword>
<dbReference type="PANTHER" id="PTHR43822:SF9">
    <property type="entry name" value="3-ISOPROPYLMALATE DEHYDRATASE"/>
    <property type="match status" value="1"/>
</dbReference>
<dbReference type="HOGENOM" id="CLU_006714_3_4_9"/>
<evidence type="ECO:0000256" key="5">
    <source>
        <dbReference type="ARBA" id="ARBA00022485"/>
    </source>
</evidence>
<keyword evidence="8 13" id="KW-0408">Iron</keyword>
<dbReference type="eggNOG" id="COG0065">
    <property type="taxonomic scope" value="Bacteria"/>
</dbReference>
<evidence type="ECO:0000256" key="6">
    <source>
        <dbReference type="ARBA" id="ARBA00022605"/>
    </source>
</evidence>
<dbReference type="SUPFAM" id="SSF53732">
    <property type="entry name" value="Aconitase iron-sulfur domain"/>
    <property type="match status" value="1"/>
</dbReference>
<dbReference type="GO" id="GO:0046872">
    <property type="term" value="F:metal ion binding"/>
    <property type="evidence" value="ECO:0007669"/>
    <property type="project" value="UniProtKB-KW"/>
</dbReference>
<dbReference type="Pfam" id="PF00330">
    <property type="entry name" value="Aconitase"/>
    <property type="match status" value="1"/>
</dbReference>
<gene>
    <name evidence="13 15" type="primary">leuC</name>
    <name evidence="15" type="ordered locus">AXY_16500</name>
</gene>
<keyword evidence="9 13" id="KW-0411">Iron-sulfur</keyword>
<keyword evidence="7 13" id="KW-0479">Metal-binding</keyword>
<dbReference type="Gene3D" id="3.30.499.10">
    <property type="entry name" value="Aconitase, domain 3"/>
    <property type="match status" value="2"/>
</dbReference>
<evidence type="ECO:0000256" key="12">
    <source>
        <dbReference type="ARBA" id="ARBA00023501"/>
    </source>
</evidence>
<keyword evidence="10 13" id="KW-0456">Lyase</keyword>
<evidence type="ECO:0000256" key="1">
    <source>
        <dbReference type="ARBA" id="ARBA00000491"/>
    </source>
</evidence>
<dbReference type="EC" id="4.2.1.33" evidence="13"/>
<keyword evidence="5 13" id="KW-0004">4Fe-4S</keyword>
<dbReference type="KEGG" id="axl:AXY_16500"/>
<evidence type="ECO:0000256" key="9">
    <source>
        <dbReference type="ARBA" id="ARBA00023014"/>
    </source>
</evidence>
<comment type="pathway">
    <text evidence="3 13">Amino-acid biosynthesis; L-leucine biosynthesis; L-leucine from 3-methyl-2-oxobutanoate: step 2/4.</text>
</comment>
<dbReference type="CDD" id="cd01583">
    <property type="entry name" value="IPMI"/>
    <property type="match status" value="1"/>
</dbReference>
<comment type="function">
    <text evidence="2 13">Catalyzes the isomerization between 2-isopropylmalate and 3-isopropylmalate, via the formation of 2-isopropylmaleate.</text>
</comment>
<dbReference type="NCBIfam" id="NF009116">
    <property type="entry name" value="PRK12466.1"/>
    <property type="match status" value="1"/>
</dbReference>
<dbReference type="PRINTS" id="PR00415">
    <property type="entry name" value="ACONITASE"/>
</dbReference>
<dbReference type="InterPro" id="IPR050067">
    <property type="entry name" value="IPM_dehydratase_rel_enz"/>
</dbReference>
<evidence type="ECO:0000256" key="8">
    <source>
        <dbReference type="ARBA" id="ARBA00023004"/>
    </source>
</evidence>
<feature type="binding site" evidence="13">
    <location>
        <position position="412"/>
    </location>
    <ligand>
        <name>[4Fe-4S] cluster</name>
        <dbReference type="ChEBI" id="CHEBI:49883"/>
    </ligand>
</feature>
<proteinExistence type="inferred from homology"/>
<keyword evidence="16" id="KW-1185">Reference proteome</keyword>
<evidence type="ECO:0000313" key="16">
    <source>
        <dbReference type="Proteomes" id="UP000006294"/>
    </source>
</evidence>
<evidence type="ECO:0000256" key="13">
    <source>
        <dbReference type="HAMAP-Rule" id="MF_01026"/>
    </source>
</evidence>
<dbReference type="UniPathway" id="UPA00048">
    <property type="reaction ID" value="UER00071"/>
</dbReference>
<keyword evidence="6 13" id="KW-0028">Amino-acid biosynthesis</keyword>
<dbReference type="GO" id="GO:0051539">
    <property type="term" value="F:4 iron, 4 sulfur cluster binding"/>
    <property type="evidence" value="ECO:0007669"/>
    <property type="project" value="UniProtKB-KW"/>
</dbReference>
<dbReference type="AlphaFoldDB" id="K0J3P8"/>
<dbReference type="GO" id="GO:0003994">
    <property type="term" value="F:aconitate hydratase activity"/>
    <property type="evidence" value="ECO:0007669"/>
    <property type="project" value="UniProtKB-EC"/>
</dbReference>
<comment type="similarity">
    <text evidence="13">Belongs to the aconitase/IPM isomerase family. LeuC type 1 subfamily.</text>
</comment>
<dbReference type="GO" id="GO:0009098">
    <property type="term" value="P:L-leucine biosynthetic process"/>
    <property type="evidence" value="ECO:0007669"/>
    <property type="project" value="UniProtKB-UniRule"/>
</dbReference>
<comment type="catalytic activity">
    <reaction evidence="1 13">
        <text>(2R,3S)-3-isopropylmalate = (2S)-2-isopropylmalate</text>
        <dbReference type="Rhea" id="RHEA:32287"/>
        <dbReference type="ChEBI" id="CHEBI:1178"/>
        <dbReference type="ChEBI" id="CHEBI:35121"/>
        <dbReference type="EC" id="4.2.1.33"/>
    </reaction>
</comment>
<accession>K0J3P8</accession>
<evidence type="ECO:0000256" key="3">
    <source>
        <dbReference type="ARBA" id="ARBA00004729"/>
    </source>
</evidence>
<dbReference type="HAMAP" id="MF_01026">
    <property type="entry name" value="LeuC_type1"/>
    <property type="match status" value="1"/>
</dbReference>
<dbReference type="InterPro" id="IPR033941">
    <property type="entry name" value="IPMI_cat"/>
</dbReference>
<name>K0J3P8_AMPXN</name>
<dbReference type="RefSeq" id="WP_015010376.1">
    <property type="nucleotide sequence ID" value="NC_018704.1"/>
</dbReference>
<keyword evidence="4 13" id="KW-0432">Leucine biosynthesis</keyword>
<dbReference type="PROSITE" id="PS00450">
    <property type="entry name" value="ACONITASE_1"/>
    <property type="match status" value="1"/>
</dbReference>
<dbReference type="InterPro" id="IPR004430">
    <property type="entry name" value="3-IsopropMal_deHydase_lsu"/>
</dbReference>
<protein>
    <recommendedName>
        <fullName evidence="13">3-isopropylmalate dehydratase large subunit</fullName>
        <ecNumber evidence="13">4.2.1.33</ecNumber>
    </recommendedName>
    <alternativeName>
        <fullName evidence="13">Alpha-IPM isomerase</fullName>
        <shortName evidence="13">IPMI</shortName>
    </alternativeName>
    <alternativeName>
        <fullName evidence="13">Isopropylmalate isomerase</fullName>
    </alternativeName>
</protein>
<evidence type="ECO:0000256" key="11">
    <source>
        <dbReference type="ARBA" id="ARBA00023304"/>
    </source>
</evidence>
<evidence type="ECO:0000313" key="15">
    <source>
        <dbReference type="EMBL" id="BAM47782.1"/>
    </source>
</evidence>
<feature type="binding site" evidence="13">
    <location>
        <position position="349"/>
    </location>
    <ligand>
        <name>[4Fe-4S] cluster</name>
        <dbReference type="ChEBI" id="CHEBI:49883"/>
    </ligand>
</feature>
<comment type="subunit">
    <text evidence="13">Heterodimer of LeuC and LeuD.</text>
</comment>
<evidence type="ECO:0000256" key="7">
    <source>
        <dbReference type="ARBA" id="ARBA00022723"/>
    </source>
</evidence>
<dbReference type="NCBIfam" id="NF004016">
    <property type="entry name" value="PRK05478.1"/>
    <property type="match status" value="1"/>
</dbReference>
<dbReference type="InterPro" id="IPR018136">
    <property type="entry name" value="Aconitase_4Fe-4S_BS"/>
</dbReference>
<dbReference type="OrthoDB" id="9802769at2"/>
<organism evidence="15 16">
    <name type="scientific">Amphibacillus xylanus (strain ATCC 51415 / DSM 6626 / JCM 7361 / LMG 17667 / NBRC 15112 / Ep01)</name>
    <dbReference type="NCBI Taxonomy" id="698758"/>
    <lineage>
        <taxon>Bacteria</taxon>
        <taxon>Bacillati</taxon>
        <taxon>Bacillota</taxon>
        <taxon>Bacilli</taxon>
        <taxon>Bacillales</taxon>
        <taxon>Bacillaceae</taxon>
        <taxon>Amphibacillus</taxon>
    </lineage>
</organism>
<evidence type="ECO:0000256" key="10">
    <source>
        <dbReference type="ARBA" id="ARBA00023239"/>
    </source>
</evidence>
<dbReference type="FunFam" id="3.30.499.10:FF:000007">
    <property type="entry name" value="3-isopropylmalate dehydratase large subunit"/>
    <property type="match status" value="1"/>
</dbReference>
<reference evidence="15 16" key="1">
    <citation type="submission" date="2011-01" db="EMBL/GenBank/DDBJ databases">
        <title>Whole genome sequence of Amphibacillus xylinus NBRC 15112.</title>
        <authorList>
            <person name="Nakazawa H."/>
            <person name="Katano Y."/>
            <person name="Nakamura S."/>
            <person name="Sasagawa M."/>
            <person name="Fukada J."/>
            <person name="Arai T."/>
            <person name="Sasakura N."/>
            <person name="Mochizuki D."/>
            <person name="Hosoyama A."/>
            <person name="Harada K."/>
            <person name="Horikawa H."/>
            <person name="Kato Y."/>
            <person name="Harada T."/>
            <person name="Sasaki K."/>
            <person name="Sekiguchi M."/>
            <person name="Hodoyama M."/>
            <person name="Nishiko R."/>
            <person name="Narita H."/>
            <person name="Hanamaki A."/>
            <person name="Hata C."/>
            <person name="Konno Y."/>
            <person name="Niimura Y."/>
            <person name="Yamazaki S."/>
            <person name="Fujita N."/>
        </authorList>
    </citation>
    <scope>NUCLEOTIDE SEQUENCE [LARGE SCALE GENOMIC DNA]</scope>
    <source>
        <strain evidence="16">ATCC 51415 / DSM 6626 / JCM 7361 / LMG 17667 / NBRC 15112 / Ep01</strain>
    </source>
</reference>
<dbReference type="PANTHER" id="PTHR43822">
    <property type="entry name" value="HOMOACONITASE, MITOCHONDRIAL-RELATED"/>
    <property type="match status" value="1"/>
</dbReference>
<dbReference type="InterPro" id="IPR001030">
    <property type="entry name" value="Acoase/IPM_deHydtase_lsu_aba"/>
</dbReference>
<dbReference type="GO" id="GO:0003861">
    <property type="term" value="F:3-isopropylmalate dehydratase activity"/>
    <property type="evidence" value="ECO:0007669"/>
    <property type="project" value="UniProtKB-UniRule"/>
</dbReference>
<evidence type="ECO:0000259" key="14">
    <source>
        <dbReference type="Pfam" id="PF00330"/>
    </source>
</evidence>
<dbReference type="STRING" id="698758.AXY_16500"/>
<dbReference type="InterPro" id="IPR015931">
    <property type="entry name" value="Acnase/IPM_dHydase_lsu_aba_1/3"/>
</dbReference>